<keyword evidence="1" id="KW-0479">Metal-binding</keyword>
<dbReference type="Pfam" id="PF04434">
    <property type="entry name" value="SWIM"/>
    <property type="match status" value="1"/>
</dbReference>
<evidence type="ECO:0000313" key="5">
    <source>
        <dbReference type="EMBL" id="RYR20203.1"/>
    </source>
</evidence>
<evidence type="ECO:0000313" key="6">
    <source>
        <dbReference type="Proteomes" id="UP000289738"/>
    </source>
</evidence>
<dbReference type="Pfam" id="PF03101">
    <property type="entry name" value="FAR1"/>
    <property type="match status" value="1"/>
</dbReference>
<gene>
    <name evidence="5" type="ORF">Ahy_B03g065302</name>
</gene>
<dbReference type="STRING" id="3818.A0A445A187"/>
<sequence>MEGTEEVSSNFQENVTPGVDEDPIENETFVAETESVPIGASHSDDQRDVIVLDGIGSFGTIDFDALRAEEIMMIEFVDLKTAYDFYNENDRKMDPRPVTRCGCNARIKVHVDSRNGRWYVEFFSDEHNHEMLEARFRGMMRSHRAIKTGDLHQINTMRSSGLRVPTIFRAFANQSGGFEMVGFQVKDIYNAIEKQRRAGASDTDNALKYLQMLKSRDPCMFWKYSLDEQRRLHNIFWCDGASQYDFNVFGDVMGFDATYGRNKYKCPLVIFSGVDHHMRTVVFGCAVLSKEGEESYVWLLRAFLEAMKGKAPKSVITDGDQAMKSAIKAVFPEAHHRLCSWHLLRNATARVGIPRFMTKFRLCLMGDLEVDDFENIWNDAVEEFGLQQNSWVKDMYEKKHMWSNAHIRGKFFAGLKTTSRRVVVADYKSAYGDPVVKTRLEELERFAATVYTREVFLLFREVLLLASNVRVVSSKKTSTCTLFEVAMYCQGRSWNVSWGEIDDEFRCSCLRMESFGIPCVHIVGVLVTLNMVVIPDSLILGRWTKKAKQPPINNHVFSGEIPDAAYMSMHAAILDDCRELVKLSCSYFEDYYEVKTKIANERDALREKIRKRLATTAEGGGDDASIHDPPRARHKGCGRHVVTTRGRYRRVQRCRKCGKAGHNARRCADENGDDTTHVLDAFGSSHNMDELEEAEASQQMEYDGLSF</sequence>
<proteinExistence type="predicted"/>
<dbReference type="PROSITE" id="PS50158">
    <property type="entry name" value="ZF_CCHC"/>
    <property type="match status" value="1"/>
</dbReference>
<evidence type="ECO:0000259" key="3">
    <source>
        <dbReference type="PROSITE" id="PS50158"/>
    </source>
</evidence>
<dbReference type="GO" id="GO:0008270">
    <property type="term" value="F:zinc ion binding"/>
    <property type="evidence" value="ECO:0007669"/>
    <property type="project" value="UniProtKB-KW"/>
</dbReference>
<dbReference type="InterPro" id="IPR001878">
    <property type="entry name" value="Znf_CCHC"/>
</dbReference>
<evidence type="ECO:0000256" key="1">
    <source>
        <dbReference type="PROSITE-ProRule" id="PRU00047"/>
    </source>
</evidence>
<evidence type="ECO:0000259" key="4">
    <source>
        <dbReference type="PROSITE" id="PS50966"/>
    </source>
</evidence>
<feature type="region of interest" description="Disordered" evidence="2">
    <location>
        <begin position="616"/>
        <end position="637"/>
    </location>
</feature>
<dbReference type="InterPro" id="IPR007527">
    <property type="entry name" value="Znf_SWIM"/>
</dbReference>
<dbReference type="PROSITE" id="PS50966">
    <property type="entry name" value="ZF_SWIM"/>
    <property type="match status" value="1"/>
</dbReference>
<name>A0A445A187_ARAHY</name>
<dbReference type="Pfam" id="PF10551">
    <property type="entry name" value="MULE"/>
    <property type="match status" value="1"/>
</dbReference>
<dbReference type="InterPro" id="IPR004330">
    <property type="entry name" value="FAR1_DNA_bnd_dom"/>
</dbReference>
<feature type="region of interest" description="Disordered" evidence="2">
    <location>
        <begin position="1"/>
        <end position="22"/>
    </location>
</feature>
<keyword evidence="1" id="KW-0863">Zinc-finger</keyword>
<reference evidence="5 6" key="1">
    <citation type="submission" date="2019-01" db="EMBL/GenBank/DDBJ databases">
        <title>Sequencing of cultivated peanut Arachis hypogaea provides insights into genome evolution and oil improvement.</title>
        <authorList>
            <person name="Chen X."/>
        </authorList>
    </citation>
    <scope>NUCLEOTIDE SEQUENCE [LARGE SCALE GENOMIC DNA]</scope>
    <source>
        <strain evidence="6">cv. Fuhuasheng</strain>
        <tissue evidence="5">Leaves</tissue>
    </source>
</reference>
<feature type="compositionally biased region" description="Polar residues" evidence="2">
    <location>
        <begin position="1"/>
        <end position="15"/>
    </location>
</feature>
<keyword evidence="6" id="KW-1185">Reference proteome</keyword>
<dbReference type="InterPro" id="IPR018289">
    <property type="entry name" value="MULE_transposase_dom"/>
</dbReference>
<dbReference type="GO" id="GO:0003676">
    <property type="term" value="F:nucleic acid binding"/>
    <property type="evidence" value="ECO:0007669"/>
    <property type="project" value="InterPro"/>
</dbReference>
<dbReference type="EMBL" id="SDMP01000013">
    <property type="protein sequence ID" value="RYR20203.1"/>
    <property type="molecule type" value="Genomic_DNA"/>
</dbReference>
<comment type="caution">
    <text evidence="5">The sequence shown here is derived from an EMBL/GenBank/DDBJ whole genome shotgun (WGS) entry which is preliminary data.</text>
</comment>
<dbReference type="PANTHER" id="PTHR47718:SF15">
    <property type="entry name" value="PROTEIN FAR1-RELATED SEQUENCE 5-LIKE"/>
    <property type="match status" value="1"/>
</dbReference>
<keyword evidence="1" id="KW-0862">Zinc</keyword>
<organism evidence="5 6">
    <name type="scientific">Arachis hypogaea</name>
    <name type="common">Peanut</name>
    <dbReference type="NCBI Taxonomy" id="3818"/>
    <lineage>
        <taxon>Eukaryota</taxon>
        <taxon>Viridiplantae</taxon>
        <taxon>Streptophyta</taxon>
        <taxon>Embryophyta</taxon>
        <taxon>Tracheophyta</taxon>
        <taxon>Spermatophyta</taxon>
        <taxon>Magnoliopsida</taxon>
        <taxon>eudicotyledons</taxon>
        <taxon>Gunneridae</taxon>
        <taxon>Pentapetalae</taxon>
        <taxon>rosids</taxon>
        <taxon>fabids</taxon>
        <taxon>Fabales</taxon>
        <taxon>Fabaceae</taxon>
        <taxon>Papilionoideae</taxon>
        <taxon>50 kb inversion clade</taxon>
        <taxon>dalbergioids sensu lato</taxon>
        <taxon>Dalbergieae</taxon>
        <taxon>Pterocarpus clade</taxon>
        <taxon>Arachis</taxon>
    </lineage>
</organism>
<dbReference type="Proteomes" id="UP000289738">
    <property type="component" value="Chromosome B03"/>
</dbReference>
<accession>A0A445A187</accession>
<feature type="domain" description="SWIM-type" evidence="4">
    <location>
        <begin position="494"/>
        <end position="530"/>
    </location>
</feature>
<dbReference type="AlphaFoldDB" id="A0A445A187"/>
<protein>
    <submittedName>
        <fullName evidence="5">Uncharacterized protein</fullName>
    </submittedName>
</protein>
<dbReference type="PANTHER" id="PTHR47718">
    <property type="entry name" value="OS01G0519700 PROTEIN"/>
    <property type="match status" value="1"/>
</dbReference>
<feature type="domain" description="CCHC-type" evidence="3">
    <location>
        <begin position="653"/>
        <end position="667"/>
    </location>
</feature>
<evidence type="ECO:0000256" key="2">
    <source>
        <dbReference type="SAM" id="MobiDB-lite"/>
    </source>
</evidence>